<evidence type="ECO:0000256" key="3">
    <source>
        <dbReference type="ARBA" id="ARBA00023015"/>
    </source>
</evidence>
<dbReference type="FunFam" id="1.10.10.60:FF:000154">
    <property type="entry name" value="Transcription factor SRM1"/>
    <property type="match status" value="1"/>
</dbReference>
<dbReference type="NCBIfam" id="TIGR01557">
    <property type="entry name" value="myb_SHAQKYF"/>
    <property type="match status" value="1"/>
</dbReference>
<dbReference type="CDD" id="cd00167">
    <property type="entry name" value="SANT"/>
    <property type="match status" value="2"/>
</dbReference>
<comment type="caution">
    <text evidence="10">The sequence shown here is derived from an EMBL/GenBank/DDBJ whole genome shotgun (WGS) entry which is preliminary data.</text>
</comment>
<dbReference type="Pfam" id="PF00249">
    <property type="entry name" value="Myb_DNA-binding"/>
    <property type="match status" value="2"/>
</dbReference>
<comment type="subcellular location">
    <subcellularLocation>
        <location evidence="1">Nucleus</location>
    </subcellularLocation>
</comment>
<name>S8DEZ4_9LAMI</name>
<dbReference type="PROSITE" id="PS51293">
    <property type="entry name" value="SANT"/>
    <property type="match status" value="1"/>
</dbReference>
<dbReference type="InterPro" id="IPR006447">
    <property type="entry name" value="Myb_dom_plants"/>
</dbReference>
<evidence type="ECO:0000256" key="6">
    <source>
        <dbReference type="ARBA" id="ARBA00023242"/>
    </source>
</evidence>
<evidence type="ECO:0000256" key="1">
    <source>
        <dbReference type="ARBA" id="ARBA00004123"/>
    </source>
</evidence>
<dbReference type="InterPro" id="IPR017930">
    <property type="entry name" value="Myb_dom"/>
</dbReference>
<keyword evidence="5" id="KW-0804">Transcription</keyword>
<gene>
    <name evidence="10" type="ORF">M569_16882</name>
</gene>
<evidence type="ECO:0000313" key="10">
    <source>
        <dbReference type="EMBL" id="EPS57937.1"/>
    </source>
</evidence>
<dbReference type="OrthoDB" id="118550at2759"/>
<evidence type="ECO:0000256" key="2">
    <source>
        <dbReference type="ARBA" id="ARBA00022473"/>
    </source>
</evidence>
<feature type="domain" description="SANT" evidence="8">
    <location>
        <begin position="117"/>
        <end position="168"/>
    </location>
</feature>
<dbReference type="GO" id="GO:0005634">
    <property type="term" value="C:nucleus"/>
    <property type="evidence" value="ECO:0007669"/>
    <property type="project" value="UniProtKB-SubCell"/>
</dbReference>
<dbReference type="Proteomes" id="UP000015453">
    <property type="component" value="Unassembled WGS sequence"/>
</dbReference>
<dbReference type="GO" id="GO:0009908">
    <property type="term" value="P:flower development"/>
    <property type="evidence" value="ECO:0007669"/>
    <property type="project" value="UniProtKB-ARBA"/>
</dbReference>
<feature type="domain" description="Myb-like" evidence="7">
    <location>
        <begin position="109"/>
        <end position="161"/>
    </location>
</feature>
<dbReference type="EMBL" id="AUSU01009695">
    <property type="protein sequence ID" value="EPS57937.1"/>
    <property type="molecule type" value="Genomic_DNA"/>
</dbReference>
<keyword evidence="3" id="KW-0805">Transcription regulation</keyword>
<dbReference type="AlphaFoldDB" id="S8DEZ4"/>
<sequence>MEEATAWTVEENKKFEDLLAVYDEKTPNRWFKVAKSIPGKSVSDVMNQYRVLESDVCNIEAGLIPIPVYLASSSSSSSAAAAAASFTLKLAGGLEVYRKRSRDCAAHEQERKKGVPWTEDEHRRFLLGLQKHGKGDWRSISRNYVISKTPTQVASHAQKYYQRQLSGRKDRRRPSIHDITIVNPSSSSAPPVSGAEIPSSMKNAVGEMGGGGFIVLNSDNAFANDDHFGFSISAAGYGFMGFQ</sequence>
<protein>
    <submittedName>
        <fullName evidence="10">Myb family transcription factor</fullName>
    </submittedName>
</protein>
<keyword evidence="6" id="KW-0539">Nucleus</keyword>
<evidence type="ECO:0000259" key="9">
    <source>
        <dbReference type="PROSITE" id="PS51294"/>
    </source>
</evidence>
<keyword evidence="4" id="KW-0238">DNA-binding</keyword>
<evidence type="ECO:0000313" key="11">
    <source>
        <dbReference type="Proteomes" id="UP000015453"/>
    </source>
</evidence>
<evidence type="ECO:0000256" key="5">
    <source>
        <dbReference type="ARBA" id="ARBA00023163"/>
    </source>
</evidence>
<accession>S8DEZ4</accession>
<proteinExistence type="predicted"/>
<evidence type="ECO:0000259" key="8">
    <source>
        <dbReference type="PROSITE" id="PS51293"/>
    </source>
</evidence>
<dbReference type="InterPro" id="IPR001005">
    <property type="entry name" value="SANT/Myb"/>
</dbReference>
<dbReference type="InterPro" id="IPR009057">
    <property type="entry name" value="Homeodomain-like_sf"/>
</dbReference>
<dbReference type="PANTHER" id="PTHR44042">
    <property type="entry name" value="DUPLICATED HOMEODOMAIN-LIKE SUPERFAMILY PROTEIN-RELATED"/>
    <property type="match status" value="1"/>
</dbReference>
<organism evidence="10 11">
    <name type="scientific">Genlisea aurea</name>
    <dbReference type="NCBI Taxonomy" id="192259"/>
    <lineage>
        <taxon>Eukaryota</taxon>
        <taxon>Viridiplantae</taxon>
        <taxon>Streptophyta</taxon>
        <taxon>Embryophyta</taxon>
        <taxon>Tracheophyta</taxon>
        <taxon>Spermatophyta</taxon>
        <taxon>Magnoliopsida</taxon>
        <taxon>eudicotyledons</taxon>
        <taxon>Gunneridae</taxon>
        <taxon>Pentapetalae</taxon>
        <taxon>asterids</taxon>
        <taxon>lamiids</taxon>
        <taxon>Lamiales</taxon>
        <taxon>Lentibulariaceae</taxon>
        <taxon>Genlisea</taxon>
    </lineage>
</organism>
<dbReference type="PROSITE" id="PS50090">
    <property type="entry name" value="MYB_LIKE"/>
    <property type="match status" value="2"/>
</dbReference>
<dbReference type="SMART" id="SM00717">
    <property type="entry name" value="SANT"/>
    <property type="match status" value="2"/>
</dbReference>
<dbReference type="PROSITE" id="PS51294">
    <property type="entry name" value="HTH_MYB"/>
    <property type="match status" value="1"/>
</dbReference>
<feature type="domain" description="HTH myb-type" evidence="9">
    <location>
        <begin position="109"/>
        <end position="165"/>
    </location>
</feature>
<evidence type="ECO:0000259" key="7">
    <source>
        <dbReference type="PROSITE" id="PS50090"/>
    </source>
</evidence>
<evidence type="ECO:0000256" key="4">
    <source>
        <dbReference type="ARBA" id="ARBA00023125"/>
    </source>
</evidence>
<dbReference type="InterPro" id="IPR017884">
    <property type="entry name" value="SANT_dom"/>
</dbReference>
<dbReference type="FunFam" id="1.10.10.60:FF:000009">
    <property type="entry name" value="transcription factor MYB1R1"/>
    <property type="match status" value="1"/>
</dbReference>
<dbReference type="GO" id="GO:0003677">
    <property type="term" value="F:DNA binding"/>
    <property type="evidence" value="ECO:0007669"/>
    <property type="project" value="UniProtKB-KW"/>
</dbReference>
<dbReference type="GO" id="GO:0048262">
    <property type="term" value="P:determination of dorsal/ventral asymmetry"/>
    <property type="evidence" value="ECO:0007669"/>
    <property type="project" value="UniProtKB-ARBA"/>
</dbReference>
<keyword evidence="11" id="KW-1185">Reference proteome</keyword>
<feature type="domain" description="Myb-like" evidence="7">
    <location>
        <begin position="1"/>
        <end position="53"/>
    </location>
</feature>
<reference evidence="10 11" key="1">
    <citation type="journal article" date="2013" name="BMC Genomics">
        <title>The miniature genome of a carnivorous plant Genlisea aurea contains a low number of genes and short non-coding sequences.</title>
        <authorList>
            <person name="Leushkin E.V."/>
            <person name="Sutormin R.A."/>
            <person name="Nabieva E.R."/>
            <person name="Penin A.A."/>
            <person name="Kondrashov A.S."/>
            <person name="Logacheva M.D."/>
        </authorList>
    </citation>
    <scope>NUCLEOTIDE SEQUENCE [LARGE SCALE GENOMIC DNA]</scope>
</reference>
<dbReference type="PANTHER" id="PTHR44042:SF6">
    <property type="entry name" value="DUPLICATED HOMEODOMAIN-LIKE SUPERFAMILY PROTEIN"/>
    <property type="match status" value="1"/>
</dbReference>
<dbReference type="Gene3D" id="1.10.10.60">
    <property type="entry name" value="Homeodomain-like"/>
    <property type="match status" value="2"/>
</dbReference>
<dbReference type="SUPFAM" id="SSF46689">
    <property type="entry name" value="Homeodomain-like"/>
    <property type="match status" value="2"/>
</dbReference>
<keyword evidence="2" id="KW-0217">Developmental protein</keyword>